<feature type="domain" description="RRM" evidence="4">
    <location>
        <begin position="44"/>
        <end position="121"/>
    </location>
</feature>
<dbReference type="PANTHER" id="PTHR23236">
    <property type="entry name" value="EUKARYOTIC TRANSLATION INITIATION FACTOR 4B/4H"/>
    <property type="match status" value="1"/>
</dbReference>
<dbReference type="SMART" id="SM00360">
    <property type="entry name" value="RRM"/>
    <property type="match status" value="1"/>
</dbReference>
<name>R7UZT3_CAPTE</name>
<dbReference type="OrthoDB" id="4726at2759"/>
<evidence type="ECO:0000259" key="4">
    <source>
        <dbReference type="PROSITE" id="PS50102"/>
    </source>
</evidence>
<dbReference type="EMBL" id="KB296425">
    <property type="protein sequence ID" value="ELU11799.1"/>
    <property type="molecule type" value="Genomic_DNA"/>
</dbReference>
<evidence type="ECO:0000256" key="2">
    <source>
        <dbReference type="PROSITE-ProRule" id="PRU00176"/>
    </source>
</evidence>
<dbReference type="EnsemblMetazoa" id="CapteT18178">
    <property type="protein sequence ID" value="CapteP18178"/>
    <property type="gene ID" value="CapteG18178"/>
</dbReference>
<dbReference type="HOGENOM" id="CLU_012062_23_6_1"/>
<reference evidence="6" key="3">
    <citation type="submission" date="2015-06" db="UniProtKB">
        <authorList>
            <consortium name="EnsemblMetazoa"/>
        </authorList>
    </citation>
    <scope>IDENTIFICATION</scope>
</reference>
<evidence type="ECO:0000256" key="1">
    <source>
        <dbReference type="ARBA" id="ARBA00022884"/>
    </source>
</evidence>
<evidence type="ECO:0000313" key="6">
    <source>
        <dbReference type="EnsemblMetazoa" id="CapteP18178"/>
    </source>
</evidence>
<accession>R7UZT3</accession>
<dbReference type="Gene3D" id="3.30.70.330">
    <property type="match status" value="1"/>
</dbReference>
<sequence length="157" mass="17268">MEEEAEKLREMQSEVEKQLILNSSSMGSPTPAISLEDKLDADSRSIWIGNVDYAATAEELGSHFHGCGSVNRATILCDKFSGHPKGFAYVEFVDKDSVETAQALDDSLFKGRQIKVTPKRTNRPGISSTNRPPSGRFRRGGARFGSGYASRGRRSIR</sequence>
<dbReference type="Pfam" id="PF00076">
    <property type="entry name" value="RRM_1"/>
    <property type="match status" value="1"/>
</dbReference>
<feature type="region of interest" description="Disordered" evidence="3">
    <location>
        <begin position="119"/>
        <end position="157"/>
    </location>
</feature>
<dbReference type="OMA" id="YYRGQHP"/>
<evidence type="ECO:0000256" key="3">
    <source>
        <dbReference type="SAM" id="MobiDB-lite"/>
    </source>
</evidence>
<dbReference type="EMBL" id="AMQN01005637">
    <property type="status" value="NOT_ANNOTATED_CDS"/>
    <property type="molecule type" value="Genomic_DNA"/>
</dbReference>
<dbReference type="STRING" id="283909.R7UZT3"/>
<dbReference type="CDD" id="cd12550">
    <property type="entry name" value="RRM_II_PABPN1"/>
    <property type="match status" value="1"/>
</dbReference>
<dbReference type="Proteomes" id="UP000014760">
    <property type="component" value="Unassembled WGS sequence"/>
</dbReference>
<keyword evidence="7" id="KW-1185">Reference proteome</keyword>
<dbReference type="SUPFAM" id="SSF54928">
    <property type="entry name" value="RNA-binding domain, RBD"/>
    <property type="match status" value="1"/>
</dbReference>
<dbReference type="FunCoup" id="R7UZT3">
    <property type="interactions" value="2194"/>
</dbReference>
<protein>
    <recommendedName>
        <fullName evidence="4">RRM domain-containing protein</fullName>
    </recommendedName>
</protein>
<dbReference type="InterPro" id="IPR035979">
    <property type="entry name" value="RBD_domain_sf"/>
</dbReference>
<gene>
    <name evidence="5" type="ORF">CAPTEDRAFT_18178</name>
</gene>
<dbReference type="GO" id="GO:0008143">
    <property type="term" value="F:poly(A) binding"/>
    <property type="evidence" value="ECO:0007669"/>
    <property type="project" value="TreeGrafter"/>
</dbReference>
<dbReference type="PROSITE" id="PS50102">
    <property type="entry name" value="RRM"/>
    <property type="match status" value="1"/>
</dbReference>
<evidence type="ECO:0000313" key="5">
    <source>
        <dbReference type="EMBL" id="ELU11799.1"/>
    </source>
</evidence>
<dbReference type="AlphaFoldDB" id="R7UZT3"/>
<dbReference type="PANTHER" id="PTHR23236:SF12">
    <property type="entry name" value="EUKARYOTIC INITIATION FACTOR 4B-RELATED"/>
    <property type="match status" value="1"/>
</dbReference>
<dbReference type="GO" id="GO:0005634">
    <property type="term" value="C:nucleus"/>
    <property type="evidence" value="ECO:0007669"/>
    <property type="project" value="TreeGrafter"/>
</dbReference>
<dbReference type="InterPro" id="IPR000504">
    <property type="entry name" value="RRM_dom"/>
</dbReference>
<reference evidence="5 7" key="2">
    <citation type="journal article" date="2013" name="Nature">
        <title>Insights into bilaterian evolution from three spiralian genomes.</title>
        <authorList>
            <person name="Simakov O."/>
            <person name="Marletaz F."/>
            <person name="Cho S.J."/>
            <person name="Edsinger-Gonzales E."/>
            <person name="Havlak P."/>
            <person name="Hellsten U."/>
            <person name="Kuo D.H."/>
            <person name="Larsson T."/>
            <person name="Lv J."/>
            <person name="Arendt D."/>
            <person name="Savage R."/>
            <person name="Osoegawa K."/>
            <person name="de Jong P."/>
            <person name="Grimwood J."/>
            <person name="Chapman J.A."/>
            <person name="Shapiro H."/>
            <person name="Aerts A."/>
            <person name="Otillar R.P."/>
            <person name="Terry A.Y."/>
            <person name="Boore J.L."/>
            <person name="Grigoriev I.V."/>
            <person name="Lindberg D.R."/>
            <person name="Seaver E.C."/>
            <person name="Weisblat D.A."/>
            <person name="Putnam N.H."/>
            <person name="Rokhsar D.S."/>
        </authorList>
    </citation>
    <scope>NUCLEOTIDE SEQUENCE</scope>
    <source>
        <strain evidence="5 7">I ESC-2004</strain>
    </source>
</reference>
<dbReference type="InterPro" id="IPR012677">
    <property type="entry name" value="Nucleotide-bd_a/b_plait_sf"/>
</dbReference>
<keyword evidence="1 2" id="KW-0694">RNA-binding</keyword>
<organism evidence="5">
    <name type="scientific">Capitella teleta</name>
    <name type="common">Polychaete worm</name>
    <dbReference type="NCBI Taxonomy" id="283909"/>
    <lineage>
        <taxon>Eukaryota</taxon>
        <taxon>Metazoa</taxon>
        <taxon>Spiralia</taxon>
        <taxon>Lophotrochozoa</taxon>
        <taxon>Annelida</taxon>
        <taxon>Polychaeta</taxon>
        <taxon>Sedentaria</taxon>
        <taxon>Scolecida</taxon>
        <taxon>Capitellidae</taxon>
        <taxon>Capitella</taxon>
    </lineage>
</organism>
<proteinExistence type="predicted"/>
<evidence type="ECO:0000313" key="7">
    <source>
        <dbReference type="Proteomes" id="UP000014760"/>
    </source>
</evidence>
<reference evidence="7" key="1">
    <citation type="submission" date="2012-12" db="EMBL/GenBank/DDBJ databases">
        <authorList>
            <person name="Hellsten U."/>
            <person name="Grimwood J."/>
            <person name="Chapman J.A."/>
            <person name="Shapiro H."/>
            <person name="Aerts A."/>
            <person name="Otillar R.P."/>
            <person name="Terry A.Y."/>
            <person name="Boore J.L."/>
            <person name="Simakov O."/>
            <person name="Marletaz F."/>
            <person name="Cho S.-J."/>
            <person name="Edsinger-Gonzales E."/>
            <person name="Havlak P."/>
            <person name="Kuo D.-H."/>
            <person name="Larsson T."/>
            <person name="Lv J."/>
            <person name="Arendt D."/>
            <person name="Savage R."/>
            <person name="Osoegawa K."/>
            <person name="de Jong P."/>
            <person name="Lindberg D.R."/>
            <person name="Seaver E.C."/>
            <person name="Weisblat D.A."/>
            <person name="Putnam N.H."/>
            <person name="Grigoriev I.V."/>
            <person name="Rokhsar D.S."/>
        </authorList>
    </citation>
    <scope>NUCLEOTIDE SEQUENCE</scope>
    <source>
        <strain evidence="7">I ESC-2004</strain>
    </source>
</reference>